<dbReference type="AlphaFoldDB" id="A0A0A0M912"/>
<evidence type="ECO:0000256" key="1">
    <source>
        <dbReference type="SAM" id="Phobius"/>
    </source>
</evidence>
<comment type="caution">
    <text evidence="4">The sequence shown here is derived from an EMBL/GenBank/DDBJ whole genome shotgun (WGS) entry which is preliminary data.</text>
</comment>
<dbReference type="OrthoDB" id="319167at2"/>
<keyword evidence="1" id="KW-0812">Transmembrane</keyword>
<evidence type="ECO:0000256" key="2">
    <source>
        <dbReference type="SAM" id="SignalP"/>
    </source>
</evidence>
<dbReference type="eggNOG" id="ENOG502Z87C">
    <property type="taxonomic scope" value="Bacteria"/>
</dbReference>
<accession>A0A0A0M912</accession>
<feature type="chain" id="PRO_5001966637" evidence="2">
    <location>
        <begin position="37"/>
        <end position="401"/>
    </location>
</feature>
<keyword evidence="5" id="KW-1185">Reference proteome</keyword>
<dbReference type="STRING" id="1385515.GCA_000423325_00739"/>
<feature type="transmembrane region" description="Helical" evidence="1">
    <location>
        <begin position="290"/>
        <end position="313"/>
    </location>
</feature>
<keyword evidence="1" id="KW-1133">Transmembrane helix</keyword>
<feature type="signal peptide" evidence="2">
    <location>
        <begin position="1"/>
        <end position="36"/>
    </location>
</feature>
<dbReference type="Pfam" id="PF13387">
    <property type="entry name" value="Lnb_N"/>
    <property type="match status" value="1"/>
</dbReference>
<proteinExistence type="predicted"/>
<evidence type="ECO:0000313" key="4">
    <source>
        <dbReference type="EMBL" id="KGO99508.1"/>
    </source>
</evidence>
<evidence type="ECO:0000259" key="3">
    <source>
        <dbReference type="Pfam" id="PF13387"/>
    </source>
</evidence>
<organism evidence="4 5">
    <name type="scientific">Lysobacter defluvii IMMIB APB-9 = DSM 18482</name>
    <dbReference type="NCBI Taxonomy" id="1385515"/>
    <lineage>
        <taxon>Bacteria</taxon>
        <taxon>Pseudomonadati</taxon>
        <taxon>Pseudomonadota</taxon>
        <taxon>Gammaproteobacteria</taxon>
        <taxon>Lysobacterales</taxon>
        <taxon>Lysobacteraceae</taxon>
        <taxon>Novilysobacter</taxon>
    </lineage>
</organism>
<feature type="transmembrane region" description="Helical" evidence="1">
    <location>
        <begin position="355"/>
        <end position="373"/>
    </location>
</feature>
<dbReference type="RefSeq" id="WP_052106533.1">
    <property type="nucleotide sequence ID" value="NZ_AUHT01000005.1"/>
</dbReference>
<name>A0A0A0M912_9GAMM</name>
<feature type="domain" description="Lnb N-terminal periplasmic" evidence="3">
    <location>
        <begin position="36"/>
        <end position="170"/>
    </location>
</feature>
<feature type="transmembrane region" description="Helical" evidence="1">
    <location>
        <begin position="325"/>
        <end position="343"/>
    </location>
</feature>
<dbReference type="InterPro" id="IPR006311">
    <property type="entry name" value="TAT_signal"/>
</dbReference>
<dbReference type="InterPro" id="IPR025178">
    <property type="entry name" value="Lnb_N"/>
</dbReference>
<dbReference type="Proteomes" id="UP000030003">
    <property type="component" value="Unassembled WGS sequence"/>
</dbReference>
<dbReference type="EMBL" id="AVBH01000013">
    <property type="protein sequence ID" value="KGO99508.1"/>
    <property type="molecule type" value="Genomic_DNA"/>
</dbReference>
<feature type="transmembrane region" description="Helical" evidence="1">
    <location>
        <begin position="379"/>
        <end position="398"/>
    </location>
</feature>
<sequence>MPDPGRARQARRARTRRLLLSALALLSLLLATAAGAAPRIAVLTMQPGEVFFERFGHNALVVADPATGAATSYNFGYFDPTEPGFITGFIRGEMQYQLVALPLEQDLAYYRDVGRGVDIQWLDLEPDVATELAAQLEWNARPENARYGYDYFLDNCSTRVRDALDEALGGSLRSQMAGSRGSSYRSEATRLARPEPMMWLGFDLGLGPASDRPLSLWEEAFVPMRLQAQLRRARNAEGRPLVSHEERILPHRLPPEPAELPRRWWPWLLGGVLVAAGAGWLAVRRPRLGGAFALVFWSLCSVLAALMLFIWLGTEHRFGWANRNLLVFSPVCVLLLPGAIAWIRGRVSGRWFRALLWVPVCTTIAAGFVYGLSRFPQQDLHWILAVLPVHVALAWAWGRRR</sequence>
<keyword evidence="2" id="KW-0732">Signal</keyword>
<keyword evidence="1" id="KW-0472">Membrane</keyword>
<feature type="transmembrane region" description="Helical" evidence="1">
    <location>
        <begin position="264"/>
        <end position="283"/>
    </location>
</feature>
<evidence type="ECO:0000313" key="5">
    <source>
        <dbReference type="Proteomes" id="UP000030003"/>
    </source>
</evidence>
<protein>
    <submittedName>
        <fullName evidence="4">Membrane protein</fullName>
    </submittedName>
</protein>
<reference evidence="4 5" key="1">
    <citation type="submission" date="2013-08" db="EMBL/GenBank/DDBJ databases">
        <title>Genomic analysis of Lysobacter defluvii.</title>
        <authorList>
            <person name="Wang Q."/>
            <person name="Wang G."/>
        </authorList>
    </citation>
    <scope>NUCLEOTIDE SEQUENCE [LARGE SCALE GENOMIC DNA]</scope>
    <source>
        <strain evidence="4 5">IMMIB APB-9</strain>
    </source>
</reference>
<dbReference type="PROSITE" id="PS51318">
    <property type="entry name" value="TAT"/>
    <property type="match status" value="1"/>
</dbReference>
<gene>
    <name evidence="4" type="ORF">N791_06590</name>
</gene>